<comment type="similarity">
    <text evidence="9">Belongs to the protein kinase superfamily. Tyr protein kinase family.</text>
</comment>
<keyword evidence="7" id="KW-0727">SH2 domain</keyword>
<feature type="domain" description="Protein kinase" evidence="12">
    <location>
        <begin position="451"/>
        <end position="718"/>
    </location>
</feature>
<evidence type="ECO:0000256" key="1">
    <source>
        <dbReference type="ARBA" id="ARBA00022679"/>
    </source>
</evidence>
<evidence type="ECO:0000259" key="11">
    <source>
        <dbReference type="PROSITE" id="PS50001"/>
    </source>
</evidence>
<dbReference type="SMART" id="SM00252">
    <property type="entry name" value="SH2"/>
    <property type="match status" value="2"/>
</dbReference>
<dbReference type="GO" id="GO:0005524">
    <property type="term" value="F:ATP binding"/>
    <property type="evidence" value="ECO:0007669"/>
    <property type="project" value="UniProtKB-UniRule"/>
</dbReference>
<feature type="domain" description="SH2" evidence="11">
    <location>
        <begin position="173"/>
        <end position="264"/>
    </location>
</feature>
<comment type="caution">
    <text evidence="13">The sequence shown here is derived from an EMBL/GenBank/DDBJ whole genome shotgun (WGS) entry which is preliminary data.</text>
</comment>
<keyword evidence="4 8" id="KW-0067">ATP-binding</keyword>
<dbReference type="EMBL" id="JAIZAY010000006">
    <property type="protein sequence ID" value="KAJ8040418.1"/>
    <property type="molecule type" value="Genomic_DNA"/>
</dbReference>
<evidence type="ECO:0000256" key="6">
    <source>
        <dbReference type="ARBA" id="ARBA00051245"/>
    </source>
</evidence>
<dbReference type="PANTHER" id="PTHR24418">
    <property type="entry name" value="TYROSINE-PROTEIN KINASE"/>
    <property type="match status" value="1"/>
</dbReference>
<evidence type="ECO:0000313" key="13">
    <source>
        <dbReference type="EMBL" id="KAJ8040418.1"/>
    </source>
</evidence>
<dbReference type="InterPro" id="IPR036860">
    <property type="entry name" value="SH2_dom_sf"/>
</dbReference>
<dbReference type="FunFam" id="1.10.510.10:FF:000216">
    <property type="entry name" value="Tyrosine-protein kinase SYK"/>
    <property type="match status" value="1"/>
</dbReference>
<dbReference type="Proteomes" id="UP001152320">
    <property type="component" value="Chromosome 6"/>
</dbReference>
<dbReference type="SUPFAM" id="SSF56112">
    <property type="entry name" value="Protein kinase-like (PK-like)"/>
    <property type="match status" value="1"/>
</dbReference>
<dbReference type="InterPro" id="IPR017441">
    <property type="entry name" value="Protein_kinase_ATP_BS"/>
</dbReference>
<reference evidence="13" key="1">
    <citation type="submission" date="2021-10" db="EMBL/GenBank/DDBJ databases">
        <title>Tropical sea cucumber genome reveals ecological adaptation and Cuvierian tubules defense mechanism.</title>
        <authorList>
            <person name="Chen T."/>
        </authorList>
    </citation>
    <scope>NUCLEOTIDE SEQUENCE</scope>
    <source>
        <strain evidence="13">Nanhai2018</strain>
        <tissue evidence="13">Muscle</tissue>
    </source>
</reference>
<evidence type="ECO:0000256" key="3">
    <source>
        <dbReference type="ARBA" id="ARBA00022777"/>
    </source>
</evidence>
<dbReference type="InterPro" id="IPR000719">
    <property type="entry name" value="Prot_kinase_dom"/>
</dbReference>
<dbReference type="InterPro" id="IPR011009">
    <property type="entry name" value="Kinase-like_dom_sf"/>
</dbReference>
<dbReference type="Gene3D" id="3.30.505.10">
    <property type="entry name" value="SH2 domain"/>
    <property type="match status" value="2"/>
</dbReference>
<feature type="binding site" evidence="8">
    <location>
        <position position="482"/>
    </location>
    <ligand>
        <name>ATP</name>
        <dbReference type="ChEBI" id="CHEBI:30616"/>
    </ligand>
</feature>
<evidence type="ECO:0000256" key="5">
    <source>
        <dbReference type="ARBA" id="ARBA00023137"/>
    </source>
</evidence>
<dbReference type="PROSITE" id="PS00107">
    <property type="entry name" value="PROTEIN_KINASE_ATP"/>
    <property type="match status" value="1"/>
</dbReference>
<evidence type="ECO:0000256" key="8">
    <source>
        <dbReference type="PROSITE-ProRule" id="PRU10141"/>
    </source>
</evidence>
<sequence length="729" mass="82778">MMTSSPRRNLPSDPLHYRYYHGRITREDAEQKLRNQGNIPGSFLLRESLAKEGNYALSLCYGGMIYHYAIERQHDGFVAIKDGKKFIGAIELVAHHEKHEDGLLCKLVHPCQRLPGEDPRAYRDLSHRDMEQALFAAARSQGLNTDQIQRAMMSHRSQFERIIKSILHQDRPWFHGQLTRDEAQERIYSSGVQDGKYLVRERTDPGSFALSVCYNGIVYHYKIDKDCTGQLFIKDGPKFDSLLQMVDHYTLKKDGLLCCLTVPCVDPHKRRNSVSCWFMLDDVQLGDVLPLSHLKSNVKNSPLPQPVEDSGSVFVFDKEANPQVSVRTTGQRSPGRTQSMGLDAPYPVRPPPSPPIEPTNPPYYSDLPEESPQPPQPPVIPPHRNGDLRHSIQNGNWEEPELPDPEASATPQGATGPPVNDDKEYGTDDQEKIYDRVAKINRTKILDRNSLILGDKLGKGNFGSVLKGTYKMNDETIPVAVKTLKADMNIPNSQVCFVFDKQSEIMKEAEIMASLDHKHIVRLIGICEGTEMMLVLELAELGPLHKYLKTHRNMSVRNILELMKQVAEGMQFLESRQFVHRDLAARNVLLVSETFCKISDFGMSKALGLDSQYYIAPTAGKWPLKWYAPECICKFKFSSKSDVWSYGVTLWEATSYGLKPYASMKGPELMDFIDRGDRLSQPEMCPDDVYELMTSCWRTEAKDRPSFHDVVKQMGNILQKLKSGTLRFR</sequence>
<evidence type="ECO:0000256" key="7">
    <source>
        <dbReference type="PROSITE-ProRule" id="PRU00191"/>
    </source>
</evidence>
<dbReference type="EC" id="2.7.10.2" evidence="9"/>
<proteinExistence type="inferred from homology"/>
<comment type="catalytic activity">
    <reaction evidence="6 9">
        <text>L-tyrosyl-[protein] + ATP = O-phospho-L-tyrosyl-[protein] + ADP + H(+)</text>
        <dbReference type="Rhea" id="RHEA:10596"/>
        <dbReference type="Rhea" id="RHEA-COMP:10136"/>
        <dbReference type="Rhea" id="RHEA-COMP:20101"/>
        <dbReference type="ChEBI" id="CHEBI:15378"/>
        <dbReference type="ChEBI" id="CHEBI:30616"/>
        <dbReference type="ChEBI" id="CHEBI:46858"/>
        <dbReference type="ChEBI" id="CHEBI:61978"/>
        <dbReference type="ChEBI" id="CHEBI:456216"/>
        <dbReference type="EC" id="2.7.10.2"/>
    </reaction>
</comment>
<gene>
    <name evidence="13" type="ORF">HOLleu_14699</name>
</gene>
<feature type="region of interest" description="Disordered" evidence="10">
    <location>
        <begin position="318"/>
        <end position="428"/>
    </location>
</feature>
<dbReference type="GO" id="GO:0004715">
    <property type="term" value="F:non-membrane spanning protein tyrosine kinase activity"/>
    <property type="evidence" value="ECO:0007669"/>
    <property type="project" value="UniProtKB-EC"/>
</dbReference>
<protein>
    <recommendedName>
        <fullName evidence="9">Tyrosine-protein kinase</fullName>
        <ecNumber evidence="9">2.7.10.2</ecNumber>
    </recommendedName>
</protein>
<feature type="domain" description="SH2" evidence="11">
    <location>
        <begin position="19"/>
        <end position="111"/>
    </location>
</feature>
<dbReference type="InterPro" id="IPR008266">
    <property type="entry name" value="Tyr_kinase_AS"/>
</dbReference>
<dbReference type="OrthoDB" id="535945at2759"/>
<keyword evidence="14" id="KW-1185">Reference proteome</keyword>
<dbReference type="PROSITE" id="PS00109">
    <property type="entry name" value="PROTEIN_KINASE_TYR"/>
    <property type="match status" value="1"/>
</dbReference>
<dbReference type="Gene3D" id="1.10.510.10">
    <property type="entry name" value="Transferase(Phosphotransferase) domain 1"/>
    <property type="match status" value="1"/>
</dbReference>
<keyword evidence="1 9" id="KW-0808">Transferase</keyword>
<organism evidence="13 14">
    <name type="scientific">Holothuria leucospilota</name>
    <name type="common">Black long sea cucumber</name>
    <name type="synonym">Mertensiothuria leucospilota</name>
    <dbReference type="NCBI Taxonomy" id="206669"/>
    <lineage>
        <taxon>Eukaryota</taxon>
        <taxon>Metazoa</taxon>
        <taxon>Echinodermata</taxon>
        <taxon>Eleutherozoa</taxon>
        <taxon>Echinozoa</taxon>
        <taxon>Holothuroidea</taxon>
        <taxon>Aspidochirotacea</taxon>
        <taxon>Aspidochirotida</taxon>
        <taxon>Holothuriidae</taxon>
        <taxon>Holothuria</taxon>
    </lineage>
</organism>
<dbReference type="InterPro" id="IPR000980">
    <property type="entry name" value="SH2"/>
</dbReference>
<keyword evidence="2 8" id="KW-0547">Nucleotide-binding</keyword>
<dbReference type="Pfam" id="PF07714">
    <property type="entry name" value="PK_Tyr_Ser-Thr"/>
    <property type="match status" value="1"/>
</dbReference>
<dbReference type="PRINTS" id="PR00401">
    <property type="entry name" value="SH2DOMAIN"/>
</dbReference>
<evidence type="ECO:0000256" key="2">
    <source>
        <dbReference type="ARBA" id="ARBA00022741"/>
    </source>
</evidence>
<accession>A0A9Q1C904</accession>
<dbReference type="PRINTS" id="PR00109">
    <property type="entry name" value="TYRKINASE"/>
</dbReference>
<evidence type="ECO:0000256" key="9">
    <source>
        <dbReference type="RuleBase" id="RU362096"/>
    </source>
</evidence>
<feature type="compositionally biased region" description="Polar residues" evidence="10">
    <location>
        <begin position="322"/>
        <end position="340"/>
    </location>
</feature>
<dbReference type="Pfam" id="PF00017">
    <property type="entry name" value="SH2"/>
    <property type="match status" value="2"/>
</dbReference>
<evidence type="ECO:0000256" key="10">
    <source>
        <dbReference type="SAM" id="MobiDB-lite"/>
    </source>
</evidence>
<dbReference type="InterPro" id="IPR001245">
    <property type="entry name" value="Ser-Thr/Tyr_kinase_cat_dom"/>
</dbReference>
<dbReference type="Gene3D" id="3.30.200.20">
    <property type="entry name" value="Phosphorylase Kinase, domain 1"/>
    <property type="match status" value="1"/>
</dbReference>
<dbReference type="AlphaFoldDB" id="A0A9Q1C904"/>
<dbReference type="InterPro" id="IPR020635">
    <property type="entry name" value="Tyr_kinase_cat_dom"/>
</dbReference>
<evidence type="ECO:0000256" key="4">
    <source>
        <dbReference type="ARBA" id="ARBA00022840"/>
    </source>
</evidence>
<dbReference type="PROSITE" id="PS50001">
    <property type="entry name" value="SH2"/>
    <property type="match status" value="2"/>
</dbReference>
<evidence type="ECO:0000259" key="12">
    <source>
        <dbReference type="PROSITE" id="PS50011"/>
    </source>
</evidence>
<evidence type="ECO:0000313" key="14">
    <source>
        <dbReference type="Proteomes" id="UP001152320"/>
    </source>
</evidence>
<feature type="compositionally biased region" description="Pro residues" evidence="10">
    <location>
        <begin position="347"/>
        <end position="361"/>
    </location>
</feature>
<dbReference type="InterPro" id="IPR050198">
    <property type="entry name" value="Non-receptor_tyrosine_kinases"/>
</dbReference>
<keyword evidence="5 9" id="KW-0829">Tyrosine-protein kinase</keyword>
<dbReference type="PROSITE" id="PS50011">
    <property type="entry name" value="PROTEIN_KINASE_DOM"/>
    <property type="match status" value="1"/>
</dbReference>
<feature type="compositionally biased region" description="Pro residues" evidence="10">
    <location>
        <begin position="371"/>
        <end position="381"/>
    </location>
</feature>
<dbReference type="SMART" id="SM00219">
    <property type="entry name" value="TyrKc"/>
    <property type="match status" value="1"/>
</dbReference>
<keyword evidence="3 9" id="KW-0418">Kinase</keyword>
<dbReference type="SUPFAM" id="SSF55550">
    <property type="entry name" value="SH2 domain"/>
    <property type="match status" value="2"/>
</dbReference>
<name>A0A9Q1C904_HOLLE</name>